<keyword evidence="1" id="KW-0732">Signal</keyword>
<dbReference type="InterPro" id="IPR052738">
    <property type="entry name" value="ABC-Tungstate_binding"/>
</dbReference>
<dbReference type="PROSITE" id="PS51257">
    <property type="entry name" value="PROKAR_LIPOPROTEIN"/>
    <property type="match status" value="1"/>
</dbReference>
<sequence length="293" mass="31555">MKRFAAVILAALLTMLVVVGCSSNQSATTTSEKTSTTEKQAKNETIILATTTSTKDTGLLDALIPAFEKKTGITVKTIAVGTGEALKMGERGDADVLLVHARPAEDEFMAKGFGKVRKDVMHNDFVFIGPKNDSAGVKDSTSAAEGFKKVAAKKATFVSRGDDSGTYKKELQIWKKSGIKPQGDWYVKTGQGMAATIRIANEKQGYTLSDRGTYLVQKGNIDLVIVLEKSKDLLNPYGVIIVNPDKFPKVNVDGATEFSDFITSPEGQKIIADFGKDKYGQSLFIPDAVKSAK</sequence>
<evidence type="ECO:0000313" key="3">
    <source>
        <dbReference type="EMBL" id="PIZ41687.1"/>
    </source>
</evidence>
<gene>
    <name evidence="3" type="ORF">COY37_01965</name>
</gene>
<evidence type="ECO:0000256" key="1">
    <source>
        <dbReference type="SAM" id="SignalP"/>
    </source>
</evidence>
<comment type="caution">
    <text evidence="3">The sequence shown here is derived from an EMBL/GenBank/DDBJ whole genome shotgun (WGS) entry which is preliminary data.</text>
</comment>
<dbReference type="PANTHER" id="PTHR37945">
    <property type="entry name" value="EXTRACELLULAR TUNGSTATE BINDING PROTEIN"/>
    <property type="match status" value="1"/>
</dbReference>
<dbReference type="SUPFAM" id="SSF53850">
    <property type="entry name" value="Periplasmic binding protein-like II"/>
    <property type="match status" value="1"/>
</dbReference>
<feature type="chain" id="PRO_5014766791" evidence="1">
    <location>
        <begin position="28"/>
        <end position="293"/>
    </location>
</feature>
<dbReference type="Gene3D" id="3.40.190.10">
    <property type="entry name" value="Periplasmic binding protein-like II"/>
    <property type="match status" value="2"/>
</dbReference>
<dbReference type="RefSeq" id="WP_286677674.1">
    <property type="nucleotide sequence ID" value="NZ_MNXI01000023.1"/>
</dbReference>
<proteinExistence type="predicted"/>
<dbReference type="Pfam" id="PF12849">
    <property type="entry name" value="PBP_like_2"/>
    <property type="match status" value="1"/>
</dbReference>
<feature type="signal peptide" evidence="1">
    <location>
        <begin position="1"/>
        <end position="27"/>
    </location>
</feature>
<evidence type="ECO:0000313" key="4">
    <source>
        <dbReference type="Proteomes" id="UP000230956"/>
    </source>
</evidence>
<evidence type="ECO:0000259" key="2">
    <source>
        <dbReference type="Pfam" id="PF12849"/>
    </source>
</evidence>
<name>A0A2M7T9X4_9ACTN</name>
<accession>A0A2M7T9X4</accession>
<dbReference type="PANTHER" id="PTHR37945:SF1">
    <property type="entry name" value="EXTRACELLULAR TUNGSTATE BINDING PROTEIN"/>
    <property type="match status" value="1"/>
</dbReference>
<dbReference type="Proteomes" id="UP000230956">
    <property type="component" value="Unassembled WGS sequence"/>
</dbReference>
<dbReference type="EMBL" id="PFNG01000046">
    <property type="protein sequence ID" value="PIZ41687.1"/>
    <property type="molecule type" value="Genomic_DNA"/>
</dbReference>
<organism evidence="3 4">
    <name type="scientific">Candidatus Aquicultor secundus</name>
    <dbReference type="NCBI Taxonomy" id="1973895"/>
    <lineage>
        <taxon>Bacteria</taxon>
        <taxon>Bacillati</taxon>
        <taxon>Actinomycetota</taxon>
        <taxon>Candidatus Aquicultoria</taxon>
        <taxon>Candidatus Aquicultorales</taxon>
        <taxon>Candidatus Aquicultoraceae</taxon>
        <taxon>Candidatus Aquicultor</taxon>
    </lineage>
</organism>
<dbReference type="InterPro" id="IPR024370">
    <property type="entry name" value="PBP_domain"/>
</dbReference>
<feature type="domain" description="PBP" evidence="2">
    <location>
        <begin position="39"/>
        <end position="266"/>
    </location>
</feature>
<reference evidence="4" key="1">
    <citation type="submission" date="2017-09" db="EMBL/GenBank/DDBJ databases">
        <title>Depth-based differentiation of microbial function through sediment-hosted aquifers and enrichment of novel symbionts in the deep terrestrial subsurface.</title>
        <authorList>
            <person name="Probst A.J."/>
            <person name="Ladd B."/>
            <person name="Jarett J.K."/>
            <person name="Geller-Mcgrath D.E."/>
            <person name="Sieber C.M.K."/>
            <person name="Emerson J.B."/>
            <person name="Anantharaman K."/>
            <person name="Thomas B.C."/>
            <person name="Malmstrom R."/>
            <person name="Stieglmeier M."/>
            <person name="Klingl A."/>
            <person name="Woyke T."/>
            <person name="Ryan C.M."/>
            <person name="Banfield J.F."/>
        </authorList>
    </citation>
    <scope>NUCLEOTIDE SEQUENCE [LARGE SCALE GENOMIC DNA]</scope>
</reference>
<protein>
    <submittedName>
        <fullName evidence="3">Tungsten ABC transporter substrate-binding protein</fullName>
    </submittedName>
</protein>
<dbReference type="AlphaFoldDB" id="A0A2M7T9X4"/>